<dbReference type="PROSITE" id="PS00480">
    <property type="entry name" value="CITRATE_SYNTHASE"/>
    <property type="match status" value="1"/>
</dbReference>
<dbReference type="InterPro" id="IPR010953">
    <property type="entry name" value="Citrate_synthase_typ-I"/>
</dbReference>
<comment type="catalytic activity">
    <reaction evidence="5">
        <text>oxaloacetate + acetyl-CoA + H2O = citrate + CoA + H(+)</text>
        <dbReference type="Rhea" id="RHEA:16845"/>
        <dbReference type="ChEBI" id="CHEBI:15377"/>
        <dbReference type="ChEBI" id="CHEBI:15378"/>
        <dbReference type="ChEBI" id="CHEBI:16452"/>
        <dbReference type="ChEBI" id="CHEBI:16947"/>
        <dbReference type="ChEBI" id="CHEBI:57287"/>
        <dbReference type="ChEBI" id="CHEBI:57288"/>
        <dbReference type="EC" id="2.3.3.16"/>
    </reaction>
</comment>
<feature type="active site" evidence="7">
    <location>
        <position position="323"/>
    </location>
</feature>
<keyword evidence="3" id="KW-0816">Tricarboxylic acid cycle</keyword>
<dbReference type="InterPro" id="IPR019810">
    <property type="entry name" value="Citrate_synthase_AS"/>
</dbReference>
<evidence type="ECO:0000256" key="1">
    <source>
        <dbReference type="ARBA" id="ARBA00004751"/>
    </source>
</evidence>
<dbReference type="Proteomes" id="UP000011945">
    <property type="component" value="Unassembled WGS sequence"/>
</dbReference>
<dbReference type="AlphaFoldDB" id="A0ABC9S9E4"/>
<dbReference type="Gene3D" id="1.10.230.10">
    <property type="entry name" value="Cytochrome P450-Terp, domain 2"/>
    <property type="match status" value="1"/>
</dbReference>
<comment type="caution">
    <text evidence="9">The sequence shown here is derived from an EMBL/GenBank/DDBJ whole genome shotgun (WGS) entry which is preliminary data.</text>
</comment>
<accession>A0ABC9S9E4</accession>
<gene>
    <name evidence="9" type="ORF">HMPREF1449_01119</name>
</gene>
<feature type="active site" evidence="7">
    <location>
        <position position="381"/>
    </location>
</feature>
<proteinExistence type="inferred from homology"/>
<dbReference type="PANTHER" id="PTHR42871:SF1">
    <property type="entry name" value="CITRATE SYNTHASE"/>
    <property type="match status" value="1"/>
</dbReference>
<reference evidence="9 10" key="1">
    <citation type="submission" date="2012-12" db="EMBL/GenBank/DDBJ databases">
        <authorList>
            <person name="Weinstock G."/>
            <person name="Sodergren E."/>
            <person name="Lobos E.A."/>
            <person name="Fulton L."/>
            <person name="Fulton R."/>
            <person name="Courtney L."/>
            <person name="Fronick C."/>
            <person name="O'Laughlin M."/>
            <person name="Godfrey J."/>
            <person name="Wilson R.M."/>
            <person name="Miner T."/>
            <person name="Farmer C."/>
            <person name="Delehaunty K."/>
            <person name="Cordes M."/>
            <person name="Minx P."/>
            <person name="Tomlinson C."/>
            <person name="Chen J."/>
            <person name="Wollam A."/>
            <person name="Pepin K.H."/>
            <person name="Bhonagiri V."/>
            <person name="Zhang X."/>
            <person name="Suruliraj S."/>
            <person name="Antonio M."/>
            <person name="Secka O."/>
            <person name="Thomas J."/>
            <person name="Warren W."/>
            <person name="Mitreva M."/>
            <person name="Mardis E.R."/>
            <person name="Wilson R.K."/>
        </authorList>
    </citation>
    <scope>NUCLEOTIDE SEQUENCE [LARGE SCALE GENOMIC DNA]</scope>
    <source>
        <strain evidence="9 10">HP260AFii</strain>
    </source>
</reference>
<comment type="similarity">
    <text evidence="2 6 8">Belongs to the citrate synthase family.</text>
</comment>
<evidence type="ECO:0000256" key="2">
    <source>
        <dbReference type="ARBA" id="ARBA00010566"/>
    </source>
</evidence>
<dbReference type="EMBL" id="APEZ01000048">
    <property type="protein sequence ID" value="EMH66261.1"/>
    <property type="molecule type" value="Genomic_DNA"/>
</dbReference>
<dbReference type="InterPro" id="IPR002020">
    <property type="entry name" value="Citrate_synthase"/>
</dbReference>
<evidence type="ECO:0000256" key="7">
    <source>
        <dbReference type="PIRSR" id="PIRSR001369-1"/>
    </source>
</evidence>
<keyword evidence="4 6" id="KW-0808">Transferase</keyword>
<dbReference type="PRINTS" id="PR00143">
    <property type="entry name" value="CITRTSNTHASE"/>
</dbReference>
<dbReference type="Pfam" id="PF00285">
    <property type="entry name" value="Citrate_synt"/>
    <property type="match status" value="1"/>
</dbReference>
<comment type="pathway">
    <text evidence="1">Carbohydrate metabolism; tricarboxylic acid cycle; isocitrate from oxaloacetate: step 1/2.</text>
</comment>
<evidence type="ECO:0000256" key="4">
    <source>
        <dbReference type="ARBA" id="ARBA00022679"/>
    </source>
</evidence>
<dbReference type="FunFam" id="1.10.230.10:FF:000002">
    <property type="entry name" value="Citrate synthase"/>
    <property type="match status" value="1"/>
</dbReference>
<evidence type="ECO:0000256" key="5">
    <source>
        <dbReference type="ARBA" id="ARBA00049288"/>
    </source>
</evidence>
<dbReference type="Gene3D" id="1.10.580.10">
    <property type="entry name" value="Citrate Synthase, domain 1"/>
    <property type="match status" value="1"/>
</dbReference>
<dbReference type="GO" id="GO:0036440">
    <property type="term" value="F:citrate synthase activity"/>
    <property type="evidence" value="ECO:0007669"/>
    <property type="project" value="UniProtKB-EC"/>
</dbReference>
<dbReference type="NCBIfam" id="NF004126">
    <property type="entry name" value="PRK05614.1"/>
    <property type="match status" value="1"/>
</dbReference>
<dbReference type="CDD" id="cd06114">
    <property type="entry name" value="EcCS_like"/>
    <property type="match status" value="1"/>
</dbReference>
<dbReference type="InterPro" id="IPR016143">
    <property type="entry name" value="Citrate_synth-like_sm_a-sub"/>
</dbReference>
<dbReference type="PANTHER" id="PTHR42871">
    <property type="entry name" value="CITRATE SYNTHASE"/>
    <property type="match status" value="1"/>
</dbReference>
<sequence>MLSKLKEITMSVTLINNENNERYEFEMIECTRGPKAVDFSKLFETTGFFSYDPGYSSTAGCQSKISYINGKKGELYYRGHRIEDLVAKYKYVDVCRLLLTGELPKNQDESLEFELELRHRSFVHESLLNMFSAFPSNAHPMAKLSSGVSILSTLYSTHQNMHTEEDYQTMARRIVAKIPTLAAICYRNEVGAPIIYPDIARSYVENILFMLRGYPYSRLKHTTQGEVEITPLEVEAFDKILTLHADHGQNASSTTVRNVASTGVHPYAAISAGISALWGHLHGGANEKVLLQLEEIGDVKNVDKYIARVKDKNDNFKLMGFGHRVYKSYDPRAKILKGLKDELHQKGVKMDERLSEIAAKVEEIALKDEYFIERNLYPNVDFYSGTILRALKIPVRFFTPVFVIGRTVGWCAQLLEHVKSPQARITRPRQVYVGD</sequence>
<evidence type="ECO:0000313" key="9">
    <source>
        <dbReference type="EMBL" id="EMH66261.1"/>
    </source>
</evidence>
<name>A0ABC9S9E4_HELPX</name>
<evidence type="ECO:0000256" key="6">
    <source>
        <dbReference type="PIRNR" id="PIRNR001369"/>
    </source>
</evidence>
<evidence type="ECO:0000256" key="8">
    <source>
        <dbReference type="RuleBase" id="RU003406"/>
    </source>
</evidence>
<protein>
    <recommendedName>
        <fullName evidence="6">Citrate synthase</fullName>
    </recommendedName>
</protein>
<organism evidence="9 10">
    <name type="scientific">Helicobacter pylori HP260AFii</name>
    <dbReference type="NCBI Taxonomy" id="1159077"/>
    <lineage>
        <taxon>Bacteria</taxon>
        <taxon>Pseudomonadati</taxon>
        <taxon>Campylobacterota</taxon>
        <taxon>Epsilonproteobacteria</taxon>
        <taxon>Campylobacterales</taxon>
        <taxon>Helicobacteraceae</taxon>
        <taxon>Helicobacter</taxon>
    </lineage>
</organism>
<dbReference type="InterPro" id="IPR016142">
    <property type="entry name" value="Citrate_synth-like_lrg_a-sub"/>
</dbReference>
<dbReference type="PIRSF" id="PIRSF001369">
    <property type="entry name" value="Citrate_synth"/>
    <property type="match status" value="1"/>
</dbReference>
<dbReference type="SUPFAM" id="SSF48256">
    <property type="entry name" value="Citrate synthase"/>
    <property type="match status" value="1"/>
</dbReference>
<evidence type="ECO:0000256" key="3">
    <source>
        <dbReference type="ARBA" id="ARBA00022532"/>
    </source>
</evidence>
<dbReference type="InterPro" id="IPR036969">
    <property type="entry name" value="Citrate_synthase_sf"/>
</dbReference>
<dbReference type="GO" id="GO:0006099">
    <property type="term" value="P:tricarboxylic acid cycle"/>
    <property type="evidence" value="ECO:0007669"/>
    <property type="project" value="UniProtKB-KW"/>
</dbReference>
<evidence type="ECO:0000313" key="10">
    <source>
        <dbReference type="Proteomes" id="UP000011945"/>
    </source>
</evidence>
<dbReference type="InterPro" id="IPR024176">
    <property type="entry name" value="Citrate_synthase_bac-typ"/>
</dbReference>
<dbReference type="Gene3D" id="2.20.28.60">
    <property type="match status" value="1"/>
</dbReference>